<protein>
    <submittedName>
        <fullName evidence="1">Virion protein</fullName>
    </submittedName>
</protein>
<accession>A0A6M2ZIF5</accession>
<reference evidence="1" key="1">
    <citation type="submission" date="2019-04" db="EMBL/GenBank/DDBJ databases">
        <title>Genomic and proteomic characterization of cyanophage S-SCSM1 provides new insights into understanding the viral gene diversity and phage-host interactions.</title>
        <authorList>
            <person name="Wang Q."/>
            <person name="Xu Y."/>
            <person name="Jiao N."/>
            <person name="Zhang R."/>
        </authorList>
    </citation>
    <scope>NUCLEOTIDE SEQUENCE [LARGE SCALE GENOMIC DNA]</scope>
</reference>
<sequence length="90" mass="9546">MSDHRAIKLKGTTLHTPTSYSTVDDATYVRVVSYSSGGQNFRISNDSSGSDIVARYAVAPGEALYIRKEPSQFLGGGGGNMRCNAVSIEG</sequence>
<dbReference type="Proteomes" id="UP000515683">
    <property type="component" value="Segment"/>
</dbReference>
<proteinExistence type="predicted"/>
<organism evidence="1 2">
    <name type="scientific">Synechococcus phage S-SCSM1</name>
    <dbReference type="NCBI Taxonomy" id="2588487"/>
    <lineage>
        <taxon>Viruses</taxon>
        <taxon>Duplodnaviria</taxon>
        <taxon>Heunggongvirae</taxon>
        <taxon>Uroviricota</taxon>
        <taxon>Caudoviricetes</taxon>
        <taxon>Pantevenvirales</taxon>
        <taxon>Kyanoviridae</taxon>
        <taxon>Zhoulongquanvirus</taxon>
        <taxon>Zhoulongquanvirus esscess</taxon>
    </lineage>
</organism>
<name>A0A6M2ZIF5_9CAUD</name>
<gene>
    <name evidence="1" type="ORF">SSCSM1_39</name>
</gene>
<evidence type="ECO:0000313" key="1">
    <source>
        <dbReference type="EMBL" id="QFG06296.1"/>
    </source>
</evidence>
<keyword evidence="2" id="KW-1185">Reference proteome</keyword>
<dbReference type="EMBL" id="MK867354">
    <property type="protein sequence ID" value="QFG06296.1"/>
    <property type="molecule type" value="Genomic_DNA"/>
</dbReference>
<evidence type="ECO:0000313" key="2">
    <source>
        <dbReference type="Proteomes" id="UP000515683"/>
    </source>
</evidence>